<gene>
    <name evidence="1" type="ORF">KPL71_012717</name>
</gene>
<accession>A0ACB8LDD2</accession>
<proteinExistence type="predicted"/>
<evidence type="ECO:0000313" key="1">
    <source>
        <dbReference type="EMBL" id="KAH9771447.1"/>
    </source>
</evidence>
<dbReference type="Proteomes" id="UP000829398">
    <property type="component" value="Chromosome 4"/>
</dbReference>
<comment type="caution">
    <text evidence="1">The sequence shown here is derived from an EMBL/GenBank/DDBJ whole genome shotgun (WGS) entry which is preliminary data.</text>
</comment>
<reference evidence="2" key="1">
    <citation type="journal article" date="2023" name="Hortic. Res.">
        <title>A chromosome-level phased genome enabling allele-level studies in sweet orange: a case study on citrus Huanglongbing tolerance.</title>
        <authorList>
            <person name="Wu B."/>
            <person name="Yu Q."/>
            <person name="Deng Z."/>
            <person name="Duan Y."/>
            <person name="Luo F."/>
            <person name="Gmitter F. Jr."/>
        </authorList>
    </citation>
    <scope>NUCLEOTIDE SEQUENCE [LARGE SCALE GENOMIC DNA]</scope>
    <source>
        <strain evidence="2">cv. Valencia</strain>
    </source>
</reference>
<keyword evidence="2" id="KW-1185">Reference proteome</keyword>
<name>A0ACB8LDD2_CITSI</name>
<evidence type="ECO:0000313" key="2">
    <source>
        <dbReference type="Proteomes" id="UP000829398"/>
    </source>
</evidence>
<protein>
    <submittedName>
        <fullName evidence="1">Uncharacterized protein</fullName>
    </submittedName>
</protein>
<organism evidence="1 2">
    <name type="scientific">Citrus sinensis</name>
    <name type="common">Sweet orange</name>
    <name type="synonym">Citrus aurantium var. sinensis</name>
    <dbReference type="NCBI Taxonomy" id="2711"/>
    <lineage>
        <taxon>Eukaryota</taxon>
        <taxon>Viridiplantae</taxon>
        <taxon>Streptophyta</taxon>
        <taxon>Embryophyta</taxon>
        <taxon>Tracheophyta</taxon>
        <taxon>Spermatophyta</taxon>
        <taxon>Magnoliopsida</taxon>
        <taxon>eudicotyledons</taxon>
        <taxon>Gunneridae</taxon>
        <taxon>Pentapetalae</taxon>
        <taxon>rosids</taxon>
        <taxon>malvids</taxon>
        <taxon>Sapindales</taxon>
        <taxon>Rutaceae</taxon>
        <taxon>Aurantioideae</taxon>
        <taxon>Citrus</taxon>
    </lineage>
</organism>
<sequence length="285" mass="31624">MVGVGGSGSGAGEGSRRRLPSWMAGVNVNKSDGEGLDRNSNSNSNSNSKEPADIVEKSETTRRPRRRKSTQRHQEEEEEEGGEINVTRTQKKRKVREPAPPKKGKKLKQITHTRVDQIEDDNNATGEEEEEEQEQLTLTVEDLLSIAKEYVQADRERGEVQSSSSRELESEKELLASTSLENGDILNQKLSTDSAMGSMSEQSLVSVSRTGDPAQDMLDLFLGPLLKKPVEDQNRTKFTANDIFDIEFRKLSETQKNDAGQEHTVAAPVMKKKSSLKDKVAVLLD</sequence>
<dbReference type="EMBL" id="CM039173">
    <property type="protein sequence ID" value="KAH9771447.1"/>
    <property type="molecule type" value="Genomic_DNA"/>
</dbReference>